<dbReference type="PANTHER" id="PTHR46056">
    <property type="entry name" value="LONG-CHAIN-ALCOHOL OXIDASE"/>
    <property type="match status" value="1"/>
</dbReference>
<evidence type="ECO:0000256" key="6">
    <source>
        <dbReference type="ARBA" id="ARBA00022630"/>
    </source>
</evidence>
<keyword evidence="9" id="KW-1133">Transmembrane helix</keyword>
<keyword evidence="8" id="KW-0274">FAD</keyword>
<dbReference type="InterPro" id="IPR000172">
    <property type="entry name" value="GMC_OxRdtase_N"/>
</dbReference>
<gene>
    <name evidence="16" type="ORF">BP5553_00561</name>
</gene>
<evidence type="ECO:0000256" key="10">
    <source>
        <dbReference type="ARBA" id="ARBA00023002"/>
    </source>
</evidence>
<dbReference type="InterPro" id="IPR012400">
    <property type="entry name" value="Long_Oxdase"/>
</dbReference>
<dbReference type="Pfam" id="PF00732">
    <property type="entry name" value="GMC_oxred_N"/>
    <property type="match status" value="1"/>
</dbReference>
<evidence type="ECO:0000259" key="15">
    <source>
        <dbReference type="Pfam" id="PF05199"/>
    </source>
</evidence>
<dbReference type="SUPFAM" id="SSF51905">
    <property type="entry name" value="FAD/NAD(P)-binding domain"/>
    <property type="match status" value="1"/>
</dbReference>
<organism evidence="16 17">
    <name type="scientific">Venustampulla echinocandica</name>
    <dbReference type="NCBI Taxonomy" id="2656787"/>
    <lineage>
        <taxon>Eukaryota</taxon>
        <taxon>Fungi</taxon>
        <taxon>Dikarya</taxon>
        <taxon>Ascomycota</taxon>
        <taxon>Pezizomycotina</taxon>
        <taxon>Leotiomycetes</taxon>
        <taxon>Helotiales</taxon>
        <taxon>Pleuroascaceae</taxon>
        <taxon>Venustampulla</taxon>
    </lineage>
</organism>
<evidence type="ECO:0000256" key="4">
    <source>
        <dbReference type="ARBA" id="ARBA00010790"/>
    </source>
</evidence>
<dbReference type="InterPro" id="IPR007867">
    <property type="entry name" value="GMC_OxRtase_C"/>
</dbReference>
<dbReference type="Pfam" id="PF13450">
    <property type="entry name" value="NAD_binding_8"/>
    <property type="match status" value="1"/>
</dbReference>
<keyword evidence="11" id="KW-0472">Membrane</keyword>
<keyword evidence="17" id="KW-1185">Reference proteome</keyword>
<dbReference type="GO" id="GO:0050660">
    <property type="term" value="F:flavin adenine dinucleotide binding"/>
    <property type="evidence" value="ECO:0007669"/>
    <property type="project" value="InterPro"/>
</dbReference>
<evidence type="ECO:0000256" key="7">
    <source>
        <dbReference type="ARBA" id="ARBA00022692"/>
    </source>
</evidence>
<evidence type="ECO:0000256" key="9">
    <source>
        <dbReference type="ARBA" id="ARBA00022989"/>
    </source>
</evidence>
<evidence type="ECO:0000313" key="16">
    <source>
        <dbReference type="EMBL" id="RDL40582.1"/>
    </source>
</evidence>
<dbReference type="OrthoDB" id="269227at2759"/>
<comment type="catalytic activity">
    <reaction evidence="1 12">
        <text>a long-chain primary fatty alcohol + O2 = a long-chain fatty aldehyde + H2O2</text>
        <dbReference type="Rhea" id="RHEA:22756"/>
        <dbReference type="ChEBI" id="CHEBI:15379"/>
        <dbReference type="ChEBI" id="CHEBI:16240"/>
        <dbReference type="ChEBI" id="CHEBI:17176"/>
        <dbReference type="ChEBI" id="CHEBI:77396"/>
        <dbReference type="EC" id="1.1.3.20"/>
    </reaction>
</comment>
<evidence type="ECO:0000256" key="1">
    <source>
        <dbReference type="ARBA" id="ARBA00000920"/>
    </source>
</evidence>
<keyword evidence="6" id="KW-0285">Flavoprotein</keyword>
<dbReference type="STRING" id="2656787.A0A370TYI7"/>
<dbReference type="PANTHER" id="PTHR46056:SF12">
    <property type="entry name" value="LONG-CHAIN-ALCOHOL OXIDASE"/>
    <property type="match status" value="1"/>
</dbReference>
<comment type="caution">
    <text evidence="16">The sequence shown here is derived from an EMBL/GenBank/DDBJ whole genome shotgun (WGS) entry which is preliminary data.</text>
</comment>
<comment type="subcellular location">
    <subcellularLocation>
        <location evidence="3">Membrane</location>
    </subcellularLocation>
</comment>
<evidence type="ECO:0000256" key="3">
    <source>
        <dbReference type="ARBA" id="ARBA00004370"/>
    </source>
</evidence>
<keyword evidence="7" id="KW-0812">Transmembrane</keyword>
<dbReference type="PIRSF" id="PIRSF028937">
    <property type="entry name" value="Lg_Ch_AO"/>
    <property type="match status" value="1"/>
</dbReference>
<dbReference type="EMBL" id="NPIC01000001">
    <property type="protein sequence ID" value="RDL40582.1"/>
    <property type="molecule type" value="Genomic_DNA"/>
</dbReference>
<keyword evidence="10 12" id="KW-0560">Oxidoreductase</keyword>
<dbReference type="RefSeq" id="XP_031873238.1">
    <property type="nucleotide sequence ID" value="XM_032009184.1"/>
</dbReference>
<evidence type="ECO:0000256" key="11">
    <source>
        <dbReference type="ARBA" id="ARBA00023136"/>
    </source>
</evidence>
<feature type="domain" description="Glucose-methanol-choline oxidoreductase N-terminal" evidence="14">
    <location>
        <begin position="269"/>
        <end position="496"/>
    </location>
</feature>
<dbReference type="GeneID" id="43593410"/>
<protein>
    <recommendedName>
        <fullName evidence="5 12">Long-chain-alcohol oxidase</fullName>
        <ecNumber evidence="5 12">1.1.3.20</ecNumber>
    </recommendedName>
</protein>
<dbReference type="GO" id="GO:0016020">
    <property type="term" value="C:membrane"/>
    <property type="evidence" value="ECO:0007669"/>
    <property type="project" value="UniProtKB-SubCell"/>
</dbReference>
<accession>A0A370TYI7</accession>
<evidence type="ECO:0000256" key="13">
    <source>
        <dbReference type="PIRSR" id="PIRSR028937-1"/>
    </source>
</evidence>
<evidence type="ECO:0000256" key="5">
    <source>
        <dbReference type="ARBA" id="ARBA00013125"/>
    </source>
</evidence>
<evidence type="ECO:0000256" key="2">
    <source>
        <dbReference type="ARBA" id="ARBA00003842"/>
    </source>
</evidence>
<proteinExistence type="inferred from homology"/>
<dbReference type="InterPro" id="IPR036188">
    <property type="entry name" value="FAD/NAD-bd_sf"/>
</dbReference>
<evidence type="ECO:0000313" key="17">
    <source>
        <dbReference type="Proteomes" id="UP000254866"/>
    </source>
</evidence>
<feature type="active site" description="Proton acceptor" evidence="13">
    <location>
        <position position="682"/>
    </location>
</feature>
<sequence length="756" mass="82197">MALSQLAPLPTILPDGPSEEPFTPVQWNTLMALMDAVIPSIQRGSAGEQKGAHLALVDAEYNNSVRALQKSIKDAPDAESFDKYLNEKASDCPQFQDLLKRALGQDAPEQSRKGLAFILSTLNTRVGSLMLTGYSTPIHEQPIRIREAILDSWRLSYMPFLNVIYKSMTSIGKSLWLRTSPTYRQLCGIPRAPDQYKPGPSFEFDFLQFGPGSEPEVIETDVVIVGSGCGGAVCAKNLAEAGNRVLVVDKSHHFGPEQFPLSEKVALNHVIEAGGVLVSDDGSVSVAAGSVWGGGGTINWSASLQTQNFVRKEWAQDKGLKFFETAEYQSCLDRVCHRMGVSADHIRHNHGNQVLLEGARKLGYHAKAVPQNTGGNEHYCGHCCLGCGSNEKQGPVVSWLPDAAKAGAKFVEGFRVDRVLFDKSNSTKAIGVEGVWTSRNSNGGVDGPISERTVRKVIVKAKKVIISSGTLWSPIILMNSGLKNWHIGRNLYLHPVNFVAAVFKEEVKPWEGGILTTVCTSFENLDGRGHGAKIEATAMLPSMFLVYMNWVNGLTWKTNALKIRNMNGYISIARDRDTGRIYPDPNSGTPRIQYSPSAFDRASCMEGLVALAKMTYVSGATEIHPFIQGLQPFLRDVGDSSLETPAADEPDPGVTDPRFGAWLAELQRIGNKPPTAAYSSAHQMGTNRMSAREKDGVVDPKGKVWGTEGLYVSDASVFPSASGVNPMITNMAISDWISRNIAKELRGGGSAMESRL</sequence>
<dbReference type="Pfam" id="PF05199">
    <property type="entry name" value="GMC_oxred_C"/>
    <property type="match status" value="1"/>
</dbReference>
<dbReference type="Proteomes" id="UP000254866">
    <property type="component" value="Unassembled WGS sequence"/>
</dbReference>
<evidence type="ECO:0000256" key="8">
    <source>
        <dbReference type="ARBA" id="ARBA00022827"/>
    </source>
</evidence>
<comment type="similarity">
    <text evidence="4 12">Belongs to the GMC oxidoreductase family.</text>
</comment>
<dbReference type="Gene3D" id="3.50.50.60">
    <property type="entry name" value="FAD/NAD(P)-binding domain"/>
    <property type="match status" value="2"/>
</dbReference>
<dbReference type="GO" id="GO:0046577">
    <property type="term" value="F:long-chain-alcohol oxidase activity"/>
    <property type="evidence" value="ECO:0007669"/>
    <property type="project" value="UniProtKB-EC"/>
</dbReference>
<feature type="domain" description="Glucose-methanol-choline oxidoreductase C-terminal" evidence="15">
    <location>
        <begin position="586"/>
        <end position="733"/>
    </location>
</feature>
<name>A0A370TYI7_9HELO</name>
<evidence type="ECO:0000259" key="14">
    <source>
        <dbReference type="Pfam" id="PF00732"/>
    </source>
</evidence>
<dbReference type="EC" id="1.1.3.20" evidence="5 12"/>
<reference evidence="16 17" key="1">
    <citation type="journal article" date="2018" name="IMA Fungus">
        <title>IMA Genome-F 9: Draft genome sequence of Annulohypoxylon stygium, Aspergillus mulundensis, Berkeleyomyces basicola (syn. Thielaviopsis basicola), Ceratocystis smalleyi, two Cercospora beticola strains, Coleophoma cylindrospora, Fusarium fracticaudum, Phialophora cf. hyalina, and Morchella septimelata.</title>
        <authorList>
            <person name="Wingfield B.D."/>
            <person name="Bills G.F."/>
            <person name="Dong Y."/>
            <person name="Huang W."/>
            <person name="Nel W.J."/>
            <person name="Swalarsk-Parry B.S."/>
            <person name="Vaghefi N."/>
            <person name="Wilken P.M."/>
            <person name="An Z."/>
            <person name="de Beer Z.W."/>
            <person name="De Vos L."/>
            <person name="Chen L."/>
            <person name="Duong T.A."/>
            <person name="Gao Y."/>
            <person name="Hammerbacher A."/>
            <person name="Kikkert J.R."/>
            <person name="Li Y."/>
            <person name="Li H."/>
            <person name="Li K."/>
            <person name="Li Q."/>
            <person name="Liu X."/>
            <person name="Ma X."/>
            <person name="Naidoo K."/>
            <person name="Pethybridge S.J."/>
            <person name="Sun J."/>
            <person name="Steenkamp E.T."/>
            <person name="van der Nest M.A."/>
            <person name="van Wyk S."/>
            <person name="Wingfield M.J."/>
            <person name="Xiong C."/>
            <person name="Yue Q."/>
            <person name="Zhang X."/>
        </authorList>
    </citation>
    <scope>NUCLEOTIDE SEQUENCE [LARGE SCALE GENOMIC DNA]</scope>
    <source>
        <strain evidence="16 17">BP 5553</strain>
    </source>
</reference>
<evidence type="ECO:0000256" key="12">
    <source>
        <dbReference type="PIRNR" id="PIRNR028937"/>
    </source>
</evidence>
<comment type="function">
    <text evidence="2">Long-chain fatty alcohol oxidase involved in the omega-oxidation pathway of lipid degradation.</text>
</comment>
<dbReference type="AlphaFoldDB" id="A0A370TYI7"/>